<reference evidence="1" key="1">
    <citation type="journal article" date="2015" name="Nature">
        <title>Complex archaea that bridge the gap between prokaryotes and eukaryotes.</title>
        <authorList>
            <person name="Spang A."/>
            <person name="Saw J.H."/>
            <person name="Jorgensen S.L."/>
            <person name="Zaremba-Niedzwiedzka K."/>
            <person name="Martijn J."/>
            <person name="Lind A.E."/>
            <person name="van Eijk R."/>
            <person name="Schleper C."/>
            <person name="Guy L."/>
            <person name="Ettema T.J."/>
        </authorList>
    </citation>
    <scope>NUCLEOTIDE SEQUENCE</scope>
</reference>
<protein>
    <submittedName>
        <fullName evidence="1">Uncharacterized protein</fullName>
    </submittedName>
</protein>
<accession>A0A0F8WH62</accession>
<dbReference type="EMBL" id="LAZR01069543">
    <property type="protein sequence ID" value="KKK47510.1"/>
    <property type="molecule type" value="Genomic_DNA"/>
</dbReference>
<sequence>MRRLQGLPPRYARCGDGRRGLQVGDNQIGGVEPHQEVVHFVVRQDQVLLGEGVCQLGLHAVQIQVGPGPCGHVLSF</sequence>
<gene>
    <name evidence="1" type="ORF">LCGC14_3154460</name>
</gene>
<name>A0A0F8WH62_9ZZZZ</name>
<proteinExistence type="predicted"/>
<comment type="caution">
    <text evidence="1">The sequence shown here is derived from an EMBL/GenBank/DDBJ whole genome shotgun (WGS) entry which is preliminary data.</text>
</comment>
<evidence type="ECO:0000313" key="1">
    <source>
        <dbReference type="EMBL" id="KKK47510.1"/>
    </source>
</evidence>
<dbReference type="AlphaFoldDB" id="A0A0F8WH62"/>
<organism evidence="1">
    <name type="scientific">marine sediment metagenome</name>
    <dbReference type="NCBI Taxonomy" id="412755"/>
    <lineage>
        <taxon>unclassified sequences</taxon>
        <taxon>metagenomes</taxon>
        <taxon>ecological metagenomes</taxon>
    </lineage>
</organism>